<feature type="signal peptide" evidence="4">
    <location>
        <begin position="1"/>
        <end position="27"/>
    </location>
</feature>
<dbReference type="Pfam" id="PF16868">
    <property type="entry name" value="NMT1_3"/>
    <property type="match status" value="1"/>
</dbReference>
<sequence length="389" mass="42080">MGVLKSTSILFSALVTGTLMVSGSALAAEDVRLPKTVAMTAYGTGSGGYTQMVSIGNLLKNEYGVSVRILPGENDVSRMTPLRTGRVPMCACGIASYYGSEGVLMFASKEWGPQPIRVIATSTASFGLGLAVAGDLDVKTPADLKGRKVSYIRGDDANNLGTEAYLAFGGLTWDDVEKVEFPGYARTFDGVVAGQSDTAFTMTVTPVAQQLAASPRGINWPTLDPNDKEGWDRLKAVAPYFQSHKVTSAAGLGEGEMWQGATYPYPILVSNADEKSGLAGSLVKVLIEDYDKFKDAAPGNAGYALENQNMQWVIPFHDEVVAYYKEIGHWTDEMQAHQDRLVERQGILQKTWKAYTEGNPPEDDEAFRKGWMEARAKALEAAGMNPVFR</sequence>
<evidence type="ECO:0000313" key="5">
    <source>
        <dbReference type="EMBL" id="KAF0805937.1"/>
    </source>
</evidence>
<evidence type="ECO:0000256" key="4">
    <source>
        <dbReference type="SAM" id="SignalP"/>
    </source>
</evidence>
<proteinExistence type="inferred from homology"/>
<evidence type="ECO:0000256" key="1">
    <source>
        <dbReference type="ARBA" id="ARBA00004418"/>
    </source>
</evidence>
<name>A0ABQ6Y8K7_9GAMM</name>
<dbReference type="NCBIfam" id="TIGR02122">
    <property type="entry name" value="TRAP_TAXI"/>
    <property type="match status" value="1"/>
</dbReference>
<protein>
    <recommendedName>
        <fullName evidence="7">TRAP transporter solute receptor, TAXI family</fullName>
    </recommendedName>
</protein>
<feature type="chain" id="PRO_5046346194" description="TRAP transporter solute receptor, TAXI family" evidence="4">
    <location>
        <begin position="28"/>
        <end position="389"/>
    </location>
</feature>
<organism evidence="5 6">
    <name type="scientific">Alcanivorax xiamenensis</name>
    <dbReference type="NCBI Taxonomy" id="1177156"/>
    <lineage>
        <taxon>Bacteria</taxon>
        <taxon>Pseudomonadati</taxon>
        <taxon>Pseudomonadota</taxon>
        <taxon>Gammaproteobacteria</taxon>
        <taxon>Oceanospirillales</taxon>
        <taxon>Alcanivoracaceae</taxon>
        <taxon>Alcanivorax</taxon>
    </lineage>
</organism>
<evidence type="ECO:0000256" key="2">
    <source>
        <dbReference type="ARBA" id="ARBA00010742"/>
    </source>
</evidence>
<comment type="similarity">
    <text evidence="2">Belongs to the bacterial solute-binding protein SsuA/TauA family.</text>
</comment>
<comment type="caution">
    <text evidence="5">The sequence shown here is derived from an EMBL/GenBank/DDBJ whole genome shotgun (WGS) entry which is preliminary data.</text>
</comment>
<dbReference type="EMBL" id="AQPF01000012">
    <property type="protein sequence ID" value="KAF0805937.1"/>
    <property type="molecule type" value="Genomic_DNA"/>
</dbReference>
<dbReference type="Proteomes" id="UP000771797">
    <property type="component" value="Unassembled WGS sequence"/>
</dbReference>
<evidence type="ECO:0008006" key="7">
    <source>
        <dbReference type="Google" id="ProtNLM"/>
    </source>
</evidence>
<gene>
    <name evidence="5" type="ORF">A6D6_01993</name>
</gene>
<dbReference type="InterPro" id="IPR011852">
    <property type="entry name" value="TRAP_TAXI"/>
</dbReference>
<evidence type="ECO:0000256" key="3">
    <source>
        <dbReference type="ARBA" id="ARBA00022729"/>
    </source>
</evidence>
<dbReference type="Gene3D" id="3.40.190.10">
    <property type="entry name" value="Periplasmic binding protein-like II"/>
    <property type="match status" value="2"/>
</dbReference>
<accession>A0ABQ6Y8K7</accession>
<comment type="subcellular location">
    <subcellularLocation>
        <location evidence="1">Periplasm</location>
    </subcellularLocation>
</comment>
<evidence type="ECO:0000313" key="6">
    <source>
        <dbReference type="Proteomes" id="UP000771797"/>
    </source>
</evidence>
<reference evidence="5 6" key="1">
    <citation type="submission" date="2012-09" db="EMBL/GenBank/DDBJ databases">
        <title>Genome Sequence of alkane-degrading Bacterium Alcanivorax sp. 6-D-6.</title>
        <authorList>
            <person name="Lai Q."/>
            <person name="Shao Z."/>
        </authorList>
    </citation>
    <scope>NUCLEOTIDE SEQUENCE [LARGE SCALE GENOMIC DNA]</scope>
    <source>
        <strain evidence="5 6">6-D-6</strain>
    </source>
</reference>
<dbReference type="PANTHER" id="PTHR30024:SF47">
    <property type="entry name" value="TAURINE-BINDING PERIPLASMIC PROTEIN"/>
    <property type="match status" value="1"/>
</dbReference>
<dbReference type="PANTHER" id="PTHR30024">
    <property type="entry name" value="ALIPHATIC SULFONATES-BINDING PROTEIN-RELATED"/>
    <property type="match status" value="1"/>
</dbReference>
<keyword evidence="3 4" id="KW-0732">Signal</keyword>
<dbReference type="SUPFAM" id="SSF53850">
    <property type="entry name" value="Periplasmic binding protein-like II"/>
    <property type="match status" value="1"/>
</dbReference>
<dbReference type="RefSeq" id="WP_133492313.1">
    <property type="nucleotide sequence ID" value="NZ_AQPF01000012.1"/>
</dbReference>
<keyword evidence="6" id="KW-1185">Reference proteome</keyword>